<organism evidence="1 2">
    <name type="scientific">Araneus ventricosus</name>
    <name type="common">Orbweaver spider</name>
    <name type="synonym">Epeira ventricosa</name>
    <dbReference type="NCBI Taxonomy" id="182803"/>
    <lineage>
        <taxon>Eukaryota</taxon>
        <taxon>Metazoa</taxon>
        <taxon>Ecdysozoa</taxon>
        <taxon>Arthropoda</taxon>
        <taxon>Chelicerata</taxon>
        <taxon>Arachnida</taxon>
        <taxon>Araneae</taxon>
        <taxon>Araneomorphae</taxon>
        <taxon>Entelegynae</taxon>
        <taxon>Araneoidea</taxon>
        <taxon>Araneidae</taxon>
        <taxon>Araneus</taxon>
    </lineage>
</organism>
<sequence length="60" mass="6482">MTTTHELAPTLQTSLPSQPVVPPCWVVSFPSVLLGPYTLFGGQGRALEHPTSRRTFGEGM</sequence>
<protein>
    <submittedName>
        <fullName evidence="1">Uncharacterized protein</fullName>
    </submittedName>
</protein>
<dbReference type="AlphaFoldDB" id="A0A4Y2P632"/>
<name>A0A4Y2P632_ARAVE</name>
<evidence type="ECO:0000313" key="2">
    <source>
        <dbReference type="Proteomes" id="UP000499080"/>
    </source>
</evidence>
<dbReference type="Proteomes" id="UP000499080">
    <property type="component" value="Unassembled WGS sequence"/>
</dbReference>
<gene>
    <name evidence="1" type="ORF">AVEN_208281_1</name>
</gene>
<accession>A0A4Y2P632</accession>
<evidence type="ECO:0000313" key="1">
    <source>
        <dbReference type="EMBL" id="GBN45900.1"/>
    </source>
</evidence>
<feature type="non-terminal residue" evidence="1">
    <location>
        <position position="60"/>
    </location>
</feature>
<reference evidence="1 2" key="1">
    <citation type="journal article" date="2019" name="Sci. Rep.">
        <title>Orb-weaving spider Araneus ventricosus genome elucidates the spidroin gene catalogue.</title>
        <authorList>
            <person name="Kono N."/>
            <person name="Nakamura H."/>
            <person name="Ohtoshi R."/>
            <person name="Moran D.A.P."/>
            <person name="Shinohara A."/>
            <person name="Yoshida Y."/>
            <person name="Fujiwara M."/>
            <person name="Mori M."/>
            <person name="Tomita M."/>
            <person name="Arakawa K."/>
        </authorList>
    </citation>
    <scope>NUCLEOTIDE SEQUENCE [LARGE SCALE GENOMIC DNA]</scope>
</reference>
<dbReference type="EMBL" id="BGPR01010383">
    <property type="protein sequence ID" value="GBN45900.1"/>
    <property type="molecule type" value="Genomic_DNA"/>
</dbReference>
<keyword evidence="2" id="KW-1185">Reference proteome</keyword>
<proteinExistence type="predicted"/>
<comment type="caution">
    <text evidence="1">The sequence shown here is derived from an EMBL/GenBank/DDBJ whole genome shotgun (WGS) entry which is preliminary data.</text>
</comment>